<dbReference type="EMBL" id="BOOW01000023">
    <property type="protein sequence ID" value="GII93508.1"/>
    <property type="molecule type" value="Genomic_DNA"/>
</dbReference>
<evidence type="ECO:0000313" key="3">
    <source>
        <dbReference type="Proteomes" id="UP000606172"/>
    </source>
</evidence>
<accession>A0A919RGM5</accession>
<proteinExistence type="predicted"/>
<evidence type="ECO:0000313" key="2">
    <source>
        <dbReference type="EMBL" id="GII93508.1"/>
    </source>
</evidence>
<dbReference type="InterPro" id="IPR038740">
    <property type="entry name" value="BioF2-like_GNAT_dom"/>
</dbReference>
<dbReference type="Proteomes" id="UP000606172">
    <property type="component" value="Unassembled WGS sequence"/>
</dbReference>
<dbReference type="InterPro" id="IPR016181">
    <property type="entry name" value="Acyl_CoA_acyltransferase"/>
</dbReference>
<comment type="caution">
    <text evidence="2">The sequence shown here is derived from an EMBL/GenBank/DDBJ whole genome shotgun (WGS) entry which is preliminary data.</text>
</comment>
<evidence type="ECO:0000259" key="1">
    <source>
        <dbReference type="Pfam" id="PF13480"/>
    </source>
</evidence>
<dbReference type="AlphaFoldDB" id="A0A919RGM5"/>
<reference evidence="2" key="1">
    <citation type="submission" date="2021-01" db="EMBL/GenBank/DDBJ databases">
        <title>Whole genome shotgun sequence of Sinosporangium siamense NBRC 109515.</title>
        <authorList>
            <person name="Komaki H."/>
            <person name="Tamura T."/>
        </authorList>
    </citation>
    <scope>NUCLEOTIDE SEQUENCE</scope>
    <source>
        <strain evidence="2">NBRC 109515</strain>
    </source>
</reference>
<keyword evidence="3" id="KW-1185">Reference proteome</keyword>
<name>A0A919RGM5_9ACTN</name>
<dbReference type="Pfam" id="PF13480">
    <property type="entry name" value="Acetyltransf_6"/>
    <property type="match status" value="1"/>
</dbReference>
<gene>
    <name evidence="2" type="ORF">Ssi02_37390</name>
</gene>
<sequence>MRATTAVPGDLGEGELALWRAWQHDGRGLASPFLAPDFALAIARVRPHCEVAVFEDDEGIAGFLPYERHGSGVARAVGLSVSDCQGVVARPGVRLTPSDMLRAASLSVFEFDHLLAAQVRPGDRDAVRVGSPVMDLGEGYAAYRDARRALTRSAIGSVERKDRKLGRERGELRLEYGSRDPAMLELMMAWKSAHYRRTGASDRFAWPWVRRLVEESFAVDGTDGKDYGGLLSVLYAGDTPVAVEFGLRSATVYERWFGAYDADGFPQYSPGLVMLLRFAQAAADDGLTTIDLGKGNEPYKEFFASSHIPLAEGWISSPSVRSAVYRLWHAPPRAARSFVKRHPGLRRRAKETRDTINRVRRYGFGAGG</sequence>
<dbReference type="SUPFAM" id="SSF55729">
    <property type="entry name" value="Acyl-CoA N-acyltransferases (Nat)"/>
    <property type="match status" value="1"/>
</dbReference>
<organism evidence="2 3">
    <name type="scientific">Sinosporangium siamense</name>
    <dbReference type="NCBI Taxonomy" id="1367973"/>
    <lineage>
        <taxon>Bacteria</taxon>
        <taxon>Bacillati</taxon>
        <taxon>Actinomycetota</taxon>
        <taxon>Actinomycetes</taxon>
        <taxon>Streptosporangiales</taxon>
        <taxon>Streptosporangiaceae</taxon>
        <taxon>Sinosporangium</taxon>
    </lineage>
</organism>
<protein>
    <submittedName>
        <fullName evidence="2">Polysaccharide biosynthesis protein CelD</fullName>
    </submittedName>
</protein>
<dbReference type="RefSeq" id="WP_204026988.1">
    <property type="nucleotide sequence ID" value="NZ_BOOW01000023.1"/>
</dbReference>
<feature type="domain" description="BioF2-like acetyltransferase" evidence="1">
    <location>
        <begin position="157"/>
        <end position="301"/>
    </location>
</feature>